<feature type="non-terminal residue" evidence="2">
    <location>
        <position position="208"/>
    </location>
</feature>
<proteinExistence type="inferred from homology"/>
<dbReference type="PANTHER" id="PTHR42743:SF11">
    <property type="entry name" value="AMINODEOXYCHORISMATE LYASE"/>
    <property type="match status" value="1"/>
</dbReference>
<name>X1HNK5_9ZZZZ</name>
<evidence type="ECO:0000313" key="2">
    <source>
        <dbReference type="EMBL" id="GAH71042.1"/>
    </source>
</evidence>
<dbReference type="SUPFAM" id="SSF56752">
    <property type="entry name" value="D-aminoacid aminotransferase-like PLP-dependent enzymes"/>
    <property type="match status" value="1"/>
</dbReference>
<dbReference type="InterPro" id="IPR043131">
    <property type="entry name" value="BCAT-like_N"/>
</dbReference>
<dbReference type="InterPro" id="IPR001544">
    <property type="entry name" value="Aminotrans_IV"/>
</dbReference>
<dbReference type="InterPro" id="IPR050571">
    <property type="entry name" value="Class-IV_PLP-Dep_Aminotrnsfr"/>
</dbReference>
<dbReference type="Pfam" id="PF01063">
    <property type="entry name" value="Aminotran_4"/>
    <property type="match status" value="1"/>
</dbReference>
<dbReference type="AlphaFoldDB" id="X1HNK5"/>
<dbReference type="PANTHER" id="PTHR42743">
    <property type="entry name" value="AMINO-ACID AMINOTRANSFERASE"/>
    <property type="match status" value="1"/>
</dbReference>
<dbReference type="GO" id="GO:0003824">
    <property type="term" value="F:catalytic activity"/>
    <property type="evidence" value="ECO:0007669"/>
    <property type="project" value="InterPro"/>
</dbReference>
<evidence type="ECO:0008006" key="3">
    <source>
        <dbReference type="Google" id="ProtNLM"/>
    </source>
</evidence>
<protein>
    <recommendedName>
        <fullName evidence="3">Branched-chain-amino-acid transaminase</fullName>
    </recommendedName>
</protein>
<accession>X1HNK5</accession>
<reference evidence="2" key="1">
    <citation type="journal article" date="2014" name="Front. Microbiol.">
        <title>High frequency of phylogenetically diverse reductive dehalogenase-homologous genes in deep subseafloor sedimentary metagenomes.</title>
        <authorList>
            <person name="Kawai M."/>
            <person name="Futagami T."/>
            <person name="Toyoda A."/>
            <person name="Takaki Y."/>
            <person name="Nishi S."/>
            <person name="Hori S."/>
            <person name="Arai W."/>
            <person name="Tsubouchi T."/>
            <person name="Morono Y."/>
            <person name="Uchiyama I."/>
            <person name="Ito T."/>
            <person name="Fujiyama A."/>
            <person name="Inagaki F."/>
            <person name="Takami H."/>
        </authorList>
    </citation>
    <scope>NUCLEOTIDE SEQUENCE</scope>
    <source>
        <strain evidence="2">Expedition CK06-06</strain>
    </source>
</reference>
<dbReference type="Gene3D" id="3.20.10.10">
    <property type="entry name" value="D-amino Acid Aminotransferase, subunit A, domain 2"/>
    <property type="match status" value="1"/>
</dbReference>
<dbReference type="EMBL" id="BARU01032433">
    <property type="protein sequence ID" value="GAH71042.1"/>
    <property type="molecule type" value="Genomic_DNA"/>
</dbReference>
<comment type="caution">
    <text evidence="2">The sequence shown here is derived from an EMBL/GenBank/DDBJ whole genome shotgun (WGS) entry which is preliminary data.</text>
</comment>
<sequence length="208" mass="23689">MFNNTHFPRAKKFWYMGKLYKWNHPNIHVMSHALHYGTSAFEGIRAYKTSKGPAVFRLPEHVDRFFHSASILSMEVPYSKEEIIEAIKSVIKKNKLESAYIRPLLFYSFGNLGLVPKFSPVELTIGAWEWGAYLGEKTEKGARVYITPWKRVHHSQLKMTAKLGGVYVQSTICGIEARSLGYDEAVFLNLEGNIAEGPGENIFMIKEG</sequence>
<dbReference type="GO" id="GO:0046394">
    <property type="term" value="P:carboxylic acid biosynthetic process"/>
    <property type="evidence" value="ECO:0007669"/>
    <property type="project" value="UniProtKB-ARBA"/>
</dbReference>
<comment type="similarity">
    <text evidence="1">Belongs to the class-IV pyridoxal-phosphate-dependent aminotransferase family.</text>
</comment>
<dbReference type="InterPro" id="IPR043132">
    <property type="entry name" value="BCAT-like_C"/>
</dbReference>
<dbReference type="Gene3D" id="3.30.470.10">
    <property type="match status" value="1"/>
</dbReference>
<organism evidence="2">
    <name type="scientific">marine sediment metagenome</name>
    <dbReference type="NCBI Taxonomy" id="412755"/>
    <lineage>
        <taxon>unclassified sequences</taxon>
        <taxon>metagenomes</taxon>
        <taxon>ecological metagenomes</taxon>
    </lineage>
</organism>
<gene>
    <name evidence="2" type="ORF">S03H2_51157</name>
</gene>
<dbReference type="InterPro" id="IPR036038">
    <property type="entry name" value="Aminotransferase-like"/>
</dbReference>
<evidence type="ECO:0000256" key="1">
    <source>
        <dbReference type="ARBA" id="ARBA00009320"/>
    </source>
</evidence>